<gene>
    <name evidence="1" type="ORF">RPERSI_LOCUS5511</name>
</gene>
<name>A0ACA9MG18_9GLOM</name>
<reference evidence="1" key="1">
    <citation type="submission" date="2021-06" db="EMBL/GenBank/DDBJ databases">
        <authorList>
            <person name="Kallberg Y."/>
            <person name="Tangrot J."/>
            <person name="Rosling A."/>
        </authorList>
    </citation>
    <scope>NUCLEOTIDE SEQUENCE</scope>
    <source>
        <strain evidence="1">MA461A</strain>
    </source>
</reference>
<feature type="non-terminal residue" evidence="1">
    <location>
        <position position="1"/>
    </location>
</feature>
<comment type="caution">
    <text evidence="1">The sequence shown here is derived from an EMBL/GenBank/DDBJ whole genome shotgun (WGS) entry which is preliminary data.</text>
</comment>
<evidence type="ECO:0000313" key="2">
    <source>
        <dbReference type="Proteomes" id="UP000789920"/>
    </source>
</evidence>
<organism evidence="1 2">
    <name type="scientific">Racocetra persica</name>
    <dbReference type="NCBI Taxonomy" id="160502"/>
    <lineage>
        <taxon>Eukaryota</taxon>
        <taxon>Fungi</taxon>
        <taxon>Fungi incertae sedis</taxon>
        <taxon>Mucoromycota</taxon>
        <taxon>Glomeromycotina</taxon>
        <taxon>Glomeromycetes</taxon>
        <taxon>Diversisporales</taxon>
        <taxon>Gigasporaceae</taxon>
        <taxon>Racocetra</taxon>
    </lineage>
</organism>
<dbReference type="Proteomes" id="UP000789920">
    <property type="component" value="Unassembled WGS sequence"/>
</dbReference>
<sequence length="178" mass="20790">GVDKLYSSCYIKIIDSERYQKSTINKNNQLNNIDNLTDINKSNISTNIMDINNLIESNEFNITINIVDNMILIDKTNFNQIVKLIAQRDLKIETLIEQNNINLTILNNSELLTTVLLKYQQNNNRYLLDLIQFQQIIETNEPKLIGFFDEIINALIPKKRLTKNKEKAKKQVVAYCYF</sequence>
<evidence type="ECO:0000313" key="1">
    <source>
        <dbReference type="EMBL" id="CAG8590369.1"/>
    </source>
</evidence>
<proteinExistence type="predicted"/>
<protein>
    <submittedName>
        <fullName evidence="1">2628_t:CDS:1</fullName>
    </submittedName>
</protein>
<keyword evidence="2" id="KW-1185">Reference proteome</keyword>
<dbReference type="EMBL" id="CAJVQC010008267">
    <property type="protein sequence ID" value="CAG8590369.1"/>
    <property type="molecule type" value="Genomic_DNA"/>
</dbReference>
<accession>A0ACA9MG18</accession>